<evidence type="ECO:0000313" key="2">
    <source>
        <dbReference type="EMBL" id="AGZ93989.1"/>
    </source>
</evidence>
<organism evidence="2">
    <name type="scientific">Streptomyces sp. MMG1662</name>
    <dbReference type="NCBI Taxonomy" id="1415548"/>
    <lineage>
        <taxon>Bacteria</taxon>
        <taxon>Bacillati</taxon>
        <taxon>Actinomycetota</taxon>
        <taxon>Actinomycetes</taxon>
        <taxon>Kitasatosporales</taxon>
        <taxon>Streptomycetaceae</taxon>
        <taxon>Streptomyces</taxon>
    </lineage>
</organism>
<feature type="region of interest" description="Disordered" evidence="1">
    <location>
        <begin position="351"/>
        <end position="371"/>
    </location>
</feature>
<reference evidence="2" key="1">
    <citation type="journal article" date="2013" name="Proc. Natl. Acad. Sci. U.S.A.">
        <title>Diversity and abundance of phosphonate biosynthetic genes in nature.</title>
        <authorList>
            <person name="Yu X."/>
            <person name="Doroghazi J.R."/>
            <person name="Janga S.C."/>
            <person name="Zhang J.K."/>
            <person name="Circello B."/>
            <person name="Griffin B.M."/>
            <person name="Labeda D.P."/>
            <person name="Metcalf W.W."/>
        </authorList>
    </citation>
    <scope>NUCLEOTIDE SEQUENCE</scope>
    <source>
        <strain evidence="2">MMG1662</strain>
    </source>
</reference>
<dbReference type="AlphaFoldDB" id="U5YMT5"/>
<accession>U5YMT5</accession>
<dbReference type="Gene3D" id="3.40.50.720">
    <property type="entry name" value="NAD(P)-binding Rossmann-like Domain"/>
    <property type="match status" value="1"/>
</dbReference>
<feature type="compositionally biased region" description="Low complexity" evidence="1">
    <location>
        <begin position="355"/>
        <end position="365"/>
    </location>
</feature>
<protein>
    <recommendedName>
        <fullName evidence="3">Saccharopine dehydrogenase NADP binding domain-containing protein</fullName>
    </recommendedName>
</protein>
<sequence length="371" mass="38513">MTTETLMIIGSGALARSVCCGLATVGGPGLRLVVVGRDRARTDETAYLARAVAAAAGRPVTVEPWYAPDSGVEQFAEAVAHHRPAGVVVCASLQSPWERNAAPSAWTSLLAEGGFGLSLPLQSALALRAARALRTTGSDAWMVNGCFPDAVNPLLAALGLTPLCGIGNISTIAESLRASFGPDERDSVRVLAHHLHLGTVAEELEAVAFLEDERLSDVTERLAGQRTCARTRLSHVAGAAAGRLLHSLVTGAEIRAHVPGPLGLAGGYPVLVRHGAVRLDLPAGVSQEQAAQWNALWAVHDGVSVDGEQVRFPEQAASALGSRLANHAEGFPVTAIDEVIGEFGDLREKLRRDAAPSGGSAAMAGVTGRHS</sequence>
<proteinExistence type="predicted"/>
<name>U5YMT5_9ACTN</name>
<evidence type="ECO:0008006" key="3">
    <source>
        <dbReference type="Google" id="ProtNLM"/>
    </source>
</evidence>
<evidence type="ECO:0000256" key="1">
    <source>
        <dbReference type="SAM" id="MobiDB-lite"/>
    </source>
</evidence>
<dbReference type="EMBL" id="KF386868">
    <property type="protein sequence ID" value="AGZ93989.1"/>
    <property type="molecule type" value="Genomic_DNA"/>
</dbReference>